<protein>
    <submittedName>
        <fullName evidence="1">Uncharacterized protein</fullName>
    </submittedName>
</protein>
<dbReference type="Proteomes" id="UP000664132">
    <property type="component" value="Unassembled WGS sequence"/>
</dbReference>
<sequence length="158" mass="17713">MDFLPASEIIEADIKPQIVKPEAKLSVLGTLQHLQDDQTTSRSEALLSQFLSLSSLHLPSNTPSWSLSNLRLFRETSQGRQYWVDDAATYLVAEEKLDKGGKSTRPQVTRQFQLTVDFGTASEARELFHATTNEVRTEISKNIKELLDEFGWTSTIAG</sequence>
<accession>A0A8H7T6M7</accession>
<gene>
    <name evidence="1" type="ORF">IFR04_013461</name>
</gene>
<dbReference type="EMBL" id="JAFJYH010000316">
    <property type="protein sequence ID" value="KAG4413402.1"/>
    <property type="molecule type" value="Genomic_DNA"/>
</dbReference>
<comment type="caution">
    <text evidence="1">The sequence shown here is derived from an EMBL/GenBank/DDBJ whole genome shotgun (WGS) entry which is preliminary data.</text>
</comment>
<organism evidence="1 2">
    <name type="scientific">Cadophora malorum</name>
    <dbReference type="NCBI Taxonomy" id="108018"/>
    <lineage>
        <taxon>Eukaryota</taxon>
        <taxon>Fungi</taxon>
        <taxon>Dikarya</taxon>
        <taxon>Ascomycota</taxon>
        <taxon>Pezizomycotina</taxon>
        <taxon>Leotiomycetes</taxon>
        <taxon>Helotiales</taxon>
        <taxon>Ploettnerulaceae</taxon>
        <taxon>Cadophora</taxon>
    </lineage>
</organism>
<dbReference type="AlphaFoldDB" id="A0A8H7T6M7"/>
<keyword evidence="2" id="KW-1185">Reference proteome</keyword>
<proteinExistence type="predicted"/>
<evidence type="ECO:0000313" key="2">
    <source>
        <dbReference type="Proteomes" id="UP000664132"/>
    </source>
</evidence>
<reference evidence="1" key="1">
    <citation type="submission" date="2021-02" db="EMBL/GenBank/DDBJ databases">
        <title>Genome sequence Cadophora malorum strain M34.</title>
        <authorList>
            <person name="Stefanovic E."/>
            <person name="Vu D."/>
            <person name="Scully C."/>
            <person name="Dijksterhuis J."/>
            <person name="Roader J."/>
            <person name="Houbraken J."/>
        </authorList>
    </citation>
    <scope>NUCLEOTIDE SEQUENCE</scope>
    <source>
        <strain evidence="1">M34</strain>
    </source>
</reference>
<evidence type="ECO:0000313" key="1">
    <source>
        <dbReference type="EMBL" id="KAG4413402.1"/>
    </source>
</evidence>
<name>A0A8H7T6M7_9HELO</name>